<name>A0AA38WS69_9ASTR</name>
<evidence type="ECO:0000313" key="1">
    <source>
        <dbReference type="EMBL" id="KAJ9564635.1"/>
    </source>
</evidence>
<reference evidence="1" key="1">
    <citation type="submission" date="2023-03" db="EMBL/GenBank/DDBJ databases">
        <title>Chromosome-scale reference genome and RAD-based genetic map of yellow starthistle (Centaurea solstitialis) reveal putative structural variation and QTLs associated with invader traits.</title>
        <authorList>
            <person name="Reatini B."/>
            <person name="Cang F.A."/>
            <person name="Jiang Q."/>
            <person name="Mckibben M.T.W."/>
            <person name="Barker M.S."/>
            <person name="Rieseberg L.H."/>
            <person name="Dlugosch K.M."/>
        </authorList>
    </citation>
    <scope>NUCLEOTIDE SEQUENCE</scope>
    <source>
        <strain evidence="1">CAN-66</strain>
        <tissue evidence="1">Leaf</tissue>
    </source>
</reference>
<sequence length="94" mass="10646">MSSSSSRRLVGDMSSLGNYATHKFVVSGFGSSRWQAPEQLLRGRKKRVVDLLSKHPFADHLEREVNVNKNQANLFLVEHIPEPEAVDLFSRLLL</sequence>
<proteinExistence type="predicted"/>
<dbReference type="Proteomes" id="UP001172457">
    <property type="component" value="Chromosome 1"/>
</dbReference>
<dbReference type="AlphaFoldDB" id="A0AA38WS69"/>
<gene>
    <name evidence="1" type="ORF">OSB04_000601</name>
</gene>
<comment type="caution">
    <text evidence="1">The sequence shown here is derived from an EMBL/GenBank/DDBJ whole genome shotgun (WGS) entry which is preliminary data.</text>
</comment>
<organism evidence="1 2">
    <name type="scientific">Centaurea solstitialis</name>
    <name type="common">yellow star-thistle</name>
    <dbReference type="NCBI Taxonomy" id="347529"/>
    <lineage>
        <taxon>Eukaryota</taxon>
        <taxon>Viridiplantae</taxon>
        <taxon>Streptophyta</taxon>
        <taxon>Embryophyta</taxon>
        <taxon>Tracheophyta</taxon>
        <taxon>Spermatophyta</taxon>
        <taxon>Magnoliopsida</taxon>
        <taxon>eudicotyledons</taxon>
        <taxon>Gunneridae</taxon>
        <taxon>Pentapetalae</taxon>
        <taxon>asterids</taxon>
        <taxon>campanulids</taxon>
        <taxon>Asterales</taxon>
        <taxon>Asteraceae</taxon>
        <taxon>Carduoideae</taxon>
        <taxon>Cardueae</taxon>
        <taxon>Centaureinae</taxon>
        <taxon>Centaurea</taxon>
    </lineage>
</organism>
<dbReference type="PANTHER" id="PTHR13954">
    <property type="entry name" value="IRE1-RELATED"/>
    <property type="match status" value="1"/>
</dbReference>
<dbReference type="PANTHER" id="PTHR13954:SF6">
    <property type="entry name" value="NON-SPECIFIC SERINE_THREONINE PROTEIN KINASE"/>
    <property type="match status" value="1"/>
</dbReference>
<protein>
    <submittedName>
        <fullName evidence="1">Uncharacterized protein</fullName>
    </submittedName>
</protein>
<dbReference type="GO" id="GO:0004674">
    <property type="term" value="F:protein serine/threonine kinase activity"/>
    <property type="evidence" value="ECO:0007669"/>
    <property type="project" value="InterPro"/>
</dbReference>
<dbReference type="GO" id="GO:1990604">
    <property type="term" value="C:IRE1-TRAF2-ASK1 complex"/>
    <property type="evidence" value="ECO:0007669"/>
    <property type="project" value="TreeGrafter"/>
</dbReference>
<dbReference type="GO" id="GO:0004521">
    <property type="term" value="F:RNA endonuclease activity"/>
    <property type="evidence" value="ECO:0007669"/>
    <property type="project" value="InterPro"/>
</dbReference>
<keyword evidence="2" id="KW-1185">Reference proteome</keyword>
<accession>A0AA38WS69</accession>
<dbReference type="GO" id="GO:0051082">
    <property type="term" value="F:unfolded protein binding"/>
    <property type="evidence" value="ECO:0007669"/>
    <property type="project" value="TreeGrafter"/>
</dbReference>
<dbReference type="GO" id="GO:0036498">
    <property type="term" value="P:IRE1-mediated unfolded protein response"/>
    <property type="evidence" value="ECO:0007669"/>
    <property type="project" value="TreeGrafter"/>
</dbReference>
<evidence type="ECO:0000313" key="2">
    <source>
        <dbReference type="Proteomes" id="UP001172457"/>
    </source>
</evidence>
<dbReference type="EMBL" id="JARYMX010000001">
    <property type="protein sequence ID" value="KAJ9564635.1"/>
    <property type="molecule type" value="Genomic_DNA"/>
</dbReference>
<dbReference type="InterPro" id="IPR045133">
    <property type="entry name" value="IRE1/2-like"/>
</dbReference>